<evidence type="ECO:0000256" key="8">
    <source>
        <dbReference type="ARBA" id="ARBA00023118"/>
    </source>
</evidence>
<dbReference type="HAMAP" id="MF_01471">
    <property type="entry name" value="Cas2"/>
    <property type="match status" value="1"/>
</dbReference>
<dbReference type="PANTHER" id="PTHR34405">
    <property type="entry name" value="CRISPR-ASSOCIATED ENDORIBONUCLEASE CAS2"/>
    <property type="match status" value="1"/>
</dbReference>
<proteinExistence type="inferred from homology"/>
<dbReference type="PANTHER" id="PTHR34405:SF3">
    <property type="entry name" value="CRISPR-ASSOCIATED ENDORIBONUCLEASE CAS2 3"/>
    <property type="match status" value="1"/>
</dbReference>
<comment type="caution">
    <text evidence="10">The sequence shown here is derived from an EMBL/GenBank/DDBJ whole genome shotgun (WGS) entry which is preliminary data.</text>
</comment>
<dbReference type="Pfam" id="PF09827">
    <property type="entry name" value="CRISPR_Cas2"/>
    <property type="match status" value="1"/>
</dbReference>
<organism evidence="10 11">
    <name type="scientific">Banduia mediterranea</name>
    <dbReference type="NCBI Taxonomy" id="3075609"/>
    <lineage>
        <taxon>Bacteria</taxon>
        <taxon>Pseudomonadati</taxon>
        <taxon>Pseudomonadota</taxon>
        <taxon>Gammaproteobacteria</taxon>
        <taxon>Nevskiales</taxon>
        <taxon>Algiphilaceae</taxon>
        <taxon>Banduia</taxon>
    </lineage>
</organism>
<dbReference type="InterPro" id="IPR021127">
    <property type="entry name" value="CRISPR_associated_Cas2"/>
</dbReference>
<reference evidence="10 11" key="1">
    <citation type="submission" date="2023-09" db="EMBL/GenBank/DDBJ databases">
        <authorList>
            <person name="Rey-Velasco X."/>
        </authorList>
    </citation>
    <scope>NUCLEOTIDE SEQUENCE [LARGE SCALE GENOMIC DNA]</scope>
    <source>
        <strain evidence="10 11">W345</strain>
    </source>
</reference>
<keyword evidence="11" id="KW-1185">Reference proteome</keyword>
<evidence type="ECO:0000313" key="11">
    <source>
        <dbReference type="Proteomes" id="UP001254608"/>
    </source>
</evidence>
<evidence type="ECO:0000256" key="7">
    <source>
        <dbReference type="ARBA" id="ARBA00022842"/>
    </source>
</evidence>
<keyword evidence="8 9" id="KW-0051">Antiviral defense</keyword>
<dbReference type="Gene3D" id="3.30.70.240">
    <property type="match status" value="1"/>
</dbReference>
<evidence type="ECO:0000256" key="2">
    <source>
        <dbReference type="ARBA" id="ARBA00009959"/>
    </source>
</evidence>
<feature type="binding site" evidence="9">
    <location>
        <position position="11"/>
    </location>
    <ligand>
        <name>Mg(2+)</name>
        <dbReference type="ChEBI" id="CHEBI:18420"/>
        <note>catalytic</note>
    </ligand>
</feature>
<keyword evidence="4 9" id="KW-0479">Metal-binding</keyword>
<comment type="cofactor">
    <cofactor evidence="1 9">
        <name>Mg(2+)</name>
        <dbReference type="ChEBI" id="CHEBI:18420"/>
    </cofactor>
</comment>
<comment type="function">
    <text evidence="9">CRISPR (clustered regularly interspaced short palindromic repeat), is an adaptive immune system that provides protection against mobile genetic elements (viruses, transposable elements and conjugative plasmids). CRISPR clusters contain sequences complementary to antecedent mobile elements and target invading nucleic acids. CRISPR clusters are transcribed and processed into CRISPR RNA (crRNA). Functions as a ssRNA-specific endoribonuclease. Involved in the integration of spacer DNA into the CRISPR cassette.</text>
</comment>
<dbReference type="SUPFAM" id="SSF143430">
    <property type="entry name" value="TTP0101/SSO1404-like"/>
    <property type="match status" value="1"/>
</dbReference>
<evidence type="ECO:0000256" key="6">
    <source>
        <dbReference type="ARBA" id="ARBA00022801"/>
    </source>
</evidence>
<comment type="similarity">
    <text evidence="2 9">Belongs to the CRISPR-associated endoribonuclease Cas2 protein family.</text>
</comment>
<dbReference type="CDD" id="cd09725">
    <property type="entry name" value="Cas2_I_II_III"/>
    <property type="match status" value="1"/>
</dbReference>
<dbReference type="EMBL" id="JAVRIC010000015">
    <property type="protein sequence ID" value="MDT0497901.1"/>
    <property type="molecule type" value="Genomic_DNA"/>
</dbReference>
<accession>A0ABU2WJ49</accession>
<dbReference type="RefSeq" id="WP_311365294.1">
    <property type="nucleotide sequence ID" value="NZ_JAVRIC010000015.1"/>
</dbReference>
<evidence type="ECO:0000256" key="4">
    <source>
        <dbReference type="ARBA" id="ARBA00022723"/>
    </source>
</evidence>
<sequence>MQEHLYIVTYDIRDDKRGRRIFKLMKGYGEWLQLSVFQCRLSARRQAELIQLLDGIIVDGQDHVVMLDLGPADTVRPRVISLGVAFKAVAREPTIV</sequence>
<dbReference type="Proteomes" id="UP001254608">
    <property type="component" value="Unassembled WGS sequence"/>
</dbReference>
<protein>
    <recommendedName>
        <fullName evidence="9">CRISPR-associated endoribonuclease Cas2</fullName>
        <ecNumber evidence="9">3.1.-.-</ecNumber>
    </recommendedName>
</protein>
<comment type="subunit">
    <text evidence="9">Homodimer, forms a heterotetramer with a Cas1 homodimer.</text>
</comment>
<dbReference type="GO" id="GO:0004519">
    <property type="term" value="F:endonuclease activity"/>
    <property type="evidence" value="ECO:0007669"/>
    <property type="project" value="UniProtKB-KW"/>
</dbReference>
<keyword evidence="6 9" id="KW-0378">Hydrolase</keyword>
<keyword evidence="7 9" id="KW-0460">Magnesium</keyword>
<dbReference type="EC" id="3.1.-.-" evidence="9"/>
<evidence type="ECO:0000256" key="1">
    <source>
        <dbReference type="ARBA" id="ARBA00001946"/>
    </source>
</evidence>
<keyword evidence="5 9" id="KW-0255">Endonuclease</keyword>
<evidence type="ECO:0000256" key="3">
    <source>
        <dbReference type="ARBA" id="ARBA00022722"/>
    </source>
</evidence>
<evidence type="ECO:0000256" key="5">
    <source>
        <dbReference type="ARBA" id="ARBA00022759"/>
    </source>
</evidence>
<dbReference type="InterPro" id="IPR019199">
    <property type="entry name" value="Virulence_VapD/CRISPR_Cas2"/>
</dbReference>
<gene>
    <name evidence="9 10" type="primary">cas2</name>
    <name evidence="10" type="ORF">RM530_11080</name>
</gene>
<keyword evidence="3 9" id="KW-0540">Nuclease</keyword>
<name>A0ABU2WJ49_9GAMM</name>
<dbReference type="NCBIfam" id="TIGR01573">
    <property type="entry name" value="cas2"/>
    <property type="match status" value="1"/>
</dbReference>
<evidence type="ECO:0000256" key="9">
    <source>
        <dbReference type="HAMAP-Rule" id="MF_01471"/>
    </source>
</evidence>
<evidence type="ECO:0000313" key="10">
    <source>
        <dbReference type="EMBL" id="MDT0497901.1"/>
    </source>
</evidence>